<evidence type="ECO:0000313" key="3">
    <source>
        <dbReference type="Proteomes" id="UP001595444"/>
    </source>
</evidence>
<reference evidence="3" key="1">
    <citation type="journal article" date="2019" name="Int. J. Syst. Evol. Microbiol.">
        <title>The Global Catalogue of Microorganisms (GCM) 10K type strain sequencing project: providing services to taxonomists for standard genome sequencing and annotation.</title>
        <authorList>
            <consortium name="The Broad Institute Genomics Platform"/>
            <consortium name="The Broad Institute Genome Sequencing Center for Infectious Disease"/>
            <person name="Wu L."/>
            <person name="Ma J."/>
        </authorList>
    </citation>
    <scope>NUCLEOTIDE SEQUENCE [LARGE SCALE GENOMIC DNA]</scope>
    <source>
        <strain evidence="3">KCTC 62164</strain>
    </source>
</reference>
<name>A0ABV7D2L8_9PROT</name>
<evidence type="ECO:0008006" key="4">
    <source>
        <dbReference type="Google" id="ProtNLM"/>
    </source>
</evidence>
<gene>
    <name evidence="2" type="ORF">ACFOKA_05730</name>
</gene>
<feature type="region of interest" description="Disordered" evidence="1">
    <location>
        <begin position="403"/>
        <end position="426"/>
    </location>
</feature>
<evidence type="ECO:0000256" key="1">
    <source>
        <dbReference type="SAM" id="MobiDB-lite"/>
    </source>
</evidence>
<proteinExistence type="predicted"/>
<accession>A0ABV7D2L8</accession>
<keyword evidence="3" id="KW-1185">Reference proteome</keyword>
<sequence>MSDIPAFKPLKSEELAHILDLTIKHDKTNKLITFLCALSAYTEDDQLNISYNAPSSTGKSYIPTEIVKLFPKEDVMQMGYCSPTAFFHDVGEPDKEKRGRVVVDLSRRILVFLDQPHNDLLTRLRPLLSHDSKTINIKITDKSQKQGLRTKDILLKGYPSIVFATARLCLDEQEATRMFLLSPEVSQDKIRHSITEAIKRETDRVGYESMLASHAGRAHLIKRIAAIKAAGIKTIKIDPKLESEIKRVFLGKGKGLKPRSQRDIKRFISLMKAFALLNLWWRDHKEQTITVHPDDFAEAYVLWSEISAAQELNLPPYIYTLYRDVILPAWNTKNEGRKVQIGLLRSEVLSQHYALYGRMLDATQLRQQILPMLETAGLITEEPDPRNRRRKYIYPTNPAQISDSGAGGGVLDIPPRSIRNLDDSAL</sequence>
<protein>
    <recommendedName>
        <fullName evidence="4">DUF3987 domain-containing protein</fullName>
    </recommendedName>
</protein>
<evidence type="ECO:0000313" key="2">
    <source>
        <dbReference type="EMBL" id="MFC3051398.1"/>
    </source>
</evidence>
<organism evidence="2 3">
    <name type="scientific">Kordiimonas pumila</name>
    <dbReference type="NCBI Taxonomy" id="2161677"/>
    <lineage>
        <taxon>Bacteria</taxon>
        <taxon>Pseudomonadati</taxon>
        <taxon>Pseudomonadota</taxon>
        <taxon>Alphaproteobacteria</taxon>
        <taxon>Kordiimonadales</taxon>
        <taxon>Kordiimonadaceae</taxon>
        <taxon>Kordiimonas</taxon>
    </lineage>
</organism>
<dbReference type="Proteomes" id="UP001595444">
    <property type="component" value="Unassembled WGS sequence"/>
</dbReference>
<comment type="caution">
    <text evidence="2">The sequence shown here is derived from an EMBL/GenBank/DDBJ whole genome shotgun (WGS) entry which is preliminary data.</text>
</comment>
<dbReference type="EMBL" id="JBHRSL010000002">
    <property type="protein sequence ID" value="MFC3051398.1"/>
    <property type="molecule type" value="Genomic_DNA"/>
</dbReference>
<dbReference type="RefSeq" id="WP_194211528.1">
    <property type="nucleotide sequence ID" value="NZ_CP061205.1"/>
</dbReference>